<keyword evidence="6 10" id="KW-1133">Transmembrane helix</keyword>
<keyword evidence="3 10" id="KW-0808">Transferase</keyword>
<dbReference type="GO" id="GO:0034625">
    <property type="term" value="P:fatty acid elongation, monounsaturated fatty acid"/>
    <property type="evidence" value="ECO:0007669"/>
    <property type="project" value="TreeGrafter"/>
</dbReference>
<dbReference type="PANTHER" id="PTHR11157">
    <property type="entry name" value="FATTY ACID ACYL TRANSFERASE-RELATED"/>
    <property type="match status" value="1"/>
</dbReference>
<dbReference type="Proteomes" id="UP000241462">
    <property type="component" value="Unassembled WGS sequence"/>
</dbReference>
<accession>A0A2T3AN01</accession>
<dbReference type="AlphaFoldDB" id="A0A2T3AN01"/>
<evidence type="ECO:0000256" key="1">
    <source>
        <dbReference type="ARBA" id="ARBA00004141"/>
    </source>
</evidence>
<proteinExistence type="inferred from homology"/>
<evidence type="ECO:0000256" key="5">
    <source>
        <dbReference type="ARBA" id="ARBA00022832"/>
    </source>
</evidence>
<dbReference type="GO" id="GO:0019367">
    <property type="term" value="P:fatty acid elongation, saturated fatty acid"/>
    <property type="evidence" value="ECO:0007669"/>
    <property type="project" value="TreeGrafter"/>
</dbReference>
<evidence type="ECO:0000256" key="8">
    <source>
        <dbReference type="ARBA" id="ARBA00023136"/>
    </source>
</evidence>
<dbReference type="OrthoDB" id="10259681at2759"/>
<comment type="subcellular location">
    <subcellularLocation>
        <location evidence="1">Membrane</location>
        <topology evidence="1">Multi-pass membrane protein</topology>
    </subcellularLocation>
</comment>
<comment type="catalytic activity">
    <reaction evidence="10">
        <text>an acyl-CoA + malonyl-CoA + H(+) = a 3-oxoacyl-CoA + CO2 + CoA</text>
        <dbReference type="Rhea" id="RHEA:50252"/>
        <dbReference type="ChEBI" id="CHEBI:15378"/>
        <dbReference type="ChEBI" id="CHEBI:16526"/>
        <dbReference type="ChEBI" id="CHEBI:57287"/>
        <dbReference type="ChEBI" id="CHEBI:57384"/>
        <dbReference type="ChEBI" id="CHEBI:58342"/>
        <dbReference type="ChEBI" id="CHEBI:90726"/>
    </reaction>
    <physiologicalReaction direction="left-to-right" evidence="10">
        <dbReference type="Rhea" id="RHEA:50253"/>
    </physiologicalReaction>
</comment>
<feature type="region of interest" description="Disordered" evidence="11">
    <location>
        <begin position="462"/>
        <end position="498"/>
    </location>
</feature>
<dbReference type="EC" id="2.3.1.-" evidence="10"/>
<dbReference type="PANTHER" id="PTHR11157:SF169">
    <property type="entry name" value="ELONGATION OF FATTY ACIDS PROTEIN"/>
    <property type="match status" value="1"/>
</dbReference>
<evidence type="ECO:0000313" key="12">
    <source>
        <dbReference type="EMBL" id="PSS03746.1"/>
    </source>
</evidence>
<dbReference type="EMBL" id="KZ678373">
    <property type="protein sequence ID" value="PSS03746.1"/>
    <property type="molecule type" value="Genomic_DNA"/>
</dbReference>
<dbReference type="GO" id="GO:0030148">
    <property type="term" value="P:sphingolipid biosynthetic process"/>
    <property type="evidence" value="ECO:0007669"/>
    <property type="project" value="TreeGrafter"/>
</dbReference>
<dbReference type="InterPro" id="IPR002076">
    <property type="entry name" value="ELO_fam"/>
</dbReference>
<gene>
    <name evidence="12" type="ORF">BD289DRAFT_96481</name>
</gene>
<keyword evidence="9 10" id="KW-0275">Fatty acid biosynthesis</keyword>
<dbReference type="GO" id="GO:0042761">
    <property type="term" value="P:very long-chain fatty acid biosynthetic process"/>
    <property type="evidence" value="ECO:0007669"/>
    <property type="project" value="TreeGrafter"/>
</dbReference>
<evidence type="ECO:0000313" key="13">
    <source>
        <dbReference type="Proteomes" id="UP000241462"/>
    </source>
</evidence>
<keyword evidence="4 10" id="KW-0812">Transmembrane</keyword>
<reference evidence="12 13" key="1">
    <citation type="journal article" date="2018" name="Mycol. Prog.">
        <title>Coniella lustricola, a new species from submerged detritus.</title>
        <authorList>
            <person name="Raudabaugh D.B."/>
            <person name="Iturriaga T."/>
            <person name="Carver A."/>
            <person name="Mondo S."/>
            <person name="Pangilinan J."/>
            <person name="Lipzen A."/>
            <person name="He G."/>
            <person name="Amirebrahimi M."/>
            <person name="Grigoriev I.V."/>
            <person name="Miller A.N."/>
        </authorList>
    </citation>
    <scope>NUCLEOTIDE SEQUENCE [LARGE SCALE GENOMIC DNA]</scope>
    <source>
        <strain evidence="12 13">B22-T-1</strain>
    </source>
</reference>
<organism evidence="12 13">
    <name type="scientific">Coniella lustricola</name>
    <dbReference type="NCBI Taxonomy" id="2025994"/>
    <lineage>
        <taxon>Eukaryota</taxon>
        <taxon>Fungi</taxon>
        <taxon>Dikarya</taxon>
        <taxon>Ascomycota</taxon>
        <taxon>Pezizomycotina</taxon>
        <taxon>Sordariomycetes</taxon>
        <taxon>Sordariomycetidae</taxon>
        <taxon>Diaporthales</taxon>
        <taxon>Schizoparmaceae</taxon>
        <taxon>Coniella</taxon>
    </lineage>
</organism>
<name>A0A2T3AN01_9PEZI</name>
<comment type="similarity">
    <text evidence="10">Belongs to the ELO family.</text>
</comment>
<protein>
    <recommendedName>
        <fullName evidence="10">Elongation of fatty acids protein</fullName>
        <ecNumber evidence="10">2.3.1.-</ecNumber>
    </recommendedName>
</protein>
<feature type="transmembrane region" description="Helical" evidence="10">
    <location>
        <begin position="405"/>
        <end position="430"/>
    </location>
</feature>
<evidence type="ECO:0000256" key="2">
    <source>
        <dbReference type="ARBA" id="ARBA00022516"/>
    </source>
</evidence>
<keyword evidence="7 10" id="KW-0443">Lipid metabolism</keyword>
<dbReference type="GO" id="GO:0005789">
    <property type="term" value="C:endoplasmic reticulum membrane"/>
    <property type="evidence" value="ECO:0007669"/>
    <property type="project" value="TreeGrafter"/>
</dbReference>
<dbReference type="InParanoid" id="A0A2T3AN01"/>
<comment type="caution">
    <text evidence="10">Lacks conserved residue(s) required for the propagation of feature annotation.</text>
</comment>
<evidence type="ECO:0000256" key="6">
    <source>
        <dbReference type="ARBA" id="ARBA00022989"/>
    </source>
</evidence>
<evidence type="ECO:0000256" key="11">
    <source>
        <dbReference type="SAM" id="MobiDB-lite"/>
    </source>
</evidence>
<dbReference type="Pfam" id="PF01151">
    <property type="entry name" value="ELO"/>
    <property type="match status" value="1"/>
</dbReference>
<evidence type="ECO:0000256" key="3">
    <source>
        <dbReference type="ARBA" id="ARBA00022679"/>
    </source>
</evidence>
<evidence type="ECO:0000256" key="7">
    <source>
        <dbReference type="ARBA" id="ARBA00023098"/>
    </source>
</evidence>
<feature type="transmembrane region" description="Helical" evidence="10">
    <location>
        <begin position="241"/>
        <end position="260"/>
    </location>
</feature>
<dbReference type="GO" id="GO:0034626">
    <property type="term" value="P:fatty acid elongation, polyunsaturated fatty acid"/>
    <property type="evidence" value="ECO:0007669"/>
    <property type="project" value="TreeGrafter"/>
</dbReference>
<feature type="transmembrane region" description="Helical" evidence="10">
    <location>
        <begin position="90"/>
        <end position="111"/>
    </location>
</feature>
<evidence type="ECO:0000256" key="9">
    <source>
        <dbReference type="ARBA" id="ARBA00023160"/>
    </source>
</evidence>
<keyword evidence="13" id="KW-1185">Reference proteome</keyword>
<evidence type="ECO:0000256" key="10">
    <source>
        <dbReference type="RuleBase" id="RU361115"/>
    </source>
</evidence>
<evidence type="ECO:0000256" key="4">
    <source>
        <dbReference type="ARBA" id="ARBA00022692"/>
    </source>
</evidence>
<dbReference type="STRING" id="2025994.A0A2T3AN01"/>
<keyword evidence="8 10" id="KW-0472">Membrane</keyword>
<sequence length="498" mass="53686">MDGPSQIYVTAPDWALFTGPTSEPHFLAPPAPGTTPSAPPVHIPDHVYQAALDPVVPITIAAVYAVTAKLLNVYNTSTNKKPWGISKTGVFHAFVVAHNIFLAVYSAWTFLGMVGVMRRSVVSPFSPNGGLSAFVDSMTRLHGPAGLGNAVYYDQSQSKWASYSDAVALASDGTPSRTDLGRIWNEGLAFYGWIFYLSKFYEVLDTFIILAKGRLSSTLQTYHHAGAMMCMWAGMRYMSPPIWMFVFVNSGIHAMMYTYYTLSAFSIRVPVVVKRTLTSLQITQFLVGASYAMIHSFVNYTVPVATTVHKTTAAATAAVSGSSEAAEVAASASNAAFFDSVKQLVLGVASKVANAAAATSIEASDSASLDANAAAHQSVPVSTSVQETIYHDEVVPCINTSGQTFAIWLNVLYLAPLTYLFVKFFITSYLRRAGAESARKDRARRESQVAVAEKAGWDAAQGLQAEVYGTPDERRSVSKQSTTTPPPAPRPAQRSRHA</sequence>
<keyword evidence="5 10" id="KW-0276">Fatty acid metabolism</keyword>
<dbReference type="GO" id="GO:0009922">
    <property type="term" value="F:fatty acid elongase activity"/>
    <property type="evidence" value="ECO:0007669"/>
    <property type="project" value="InterPro"/>
</dbReference>
<keyword evidence="2 10" id="KW-0444">Lipid biosynthesis</keyword>